<feature type="compositionally biased region" description="Low complexity" evidence="1">
    <location>
        <begin position="158"/>
        <end position="189"/>
    </location>
</feature>
<dbReference type="GeneID" id="93172713"/>
<feature type="region of interest" description="Disordered" evidence="1">
    <location>
        <begin position="156"/>
        <end position="189"/>
    </location>
</feature>
<protein>
    <submittedName>
        <fullName evidence="4">Membrane protein</fullName>
    </submittedName>
</protein>
<reference evidence="4 5" key="1">
    <citation type="submission" date="2019-09" db="EMBL/GenBank/DDBJ databases">
        <authorList>
            <person name="Depoorter E."/>
        </authorList>
    </citation>
    <scope>NUCLEOTIDE SEQUENCE [LARGE SCALE GENOMIC DNA]</scope>
    <source>
        <strain evidence="4">LMG 26883</strain>
    </source>
</reference>
<gene>
    <name evidence="4" type="ORF">BPS26883_05662</name>
</gene>
<accession>A0A6P2QAY6</accession>
<evidence type="ECO:0000313" key="5">
    <source>
        <dbReference type="Proteomes" id="UP000494162"/>
    </source>
</evidence>
<feature type="domain" description="Tim44-like" evidence="3">
    <location>
        <begin position="211"/>
        <end position="340"/>
    </location>
</feature>
<feature type="region of interest" description="Disordered" evidence="1">
    <location>
        <begin position="46"/>
        <end position="94"/>
    </location>
</feature>
<dbReference type="AlphaFoldDB" id="A0A6P2QAY6"/>
<dbReference type="EMBL" id="CABVPP010000061">
    <property type="protein sequence ID" value="VWC17070.1"/>
    <property type="molecule type" value="Genomic_DNA"/>
</dbReference>
<evidence type="ECO:0000256" key="1">
    <source>
        <dbReference type="SAM" id="MobiDB-lite"/>
    </source>
</evidence>
<keyword evidence="2" id="KW-0812">Transmembrane</keyword>
<dbReference type="PANTHER" id="PTHR41542:SF1">
    <property type="entry name" value="BLL5807 PROTEIN"/>
    <property type="match status" value="1"/>
</dbReference>
<evidence type="ECO:0000259" key="3">
    <source>
        <dbReference type="SMART" id="SM00978"/>
    </source>
</evidence>
<feature type="compositionally biased region" description="Polar residues" evidence="1">
    <location>
        <begin position="52"/>
        <end position="61"/>
    </location>
</feature>
<keyword evidence="2" id="KW-0472">Membrane</keyword>
<feature type="compositionally biased region" description="Low complexity" evidence="1">
    <location>
        <begin position="62"/>
        <end position="94"/>
    </location>
</feature>
<dbReference type="Pfam" id="PF04280">
    <property type="entry name" value="Tim44"/>
    <property type="match status" value="1"/>
</dbReference>
<evidence type="ECO:0000313" key="4">
    <source>
        <dbReference type="EMBL" id="VWC17070.1"/>
    </source>
</evidence>
<dbReference type="RefSeq" id="WP_174904008.1">
    <property type="nucleotide sequence ID" value="NZ_CABVPP010000061.1"/>
</dbReference>
<organism evidence="4 5">
    <name type="scientific">Burkholderia pseudomultivorans</name>
    <dbReference type="NCBI Taxonomy" id="1207504"/>
    <lineage>
        <taxon>Bacteria</taxon>
        <taxon>Pseudomonadati</taxon>
        <taxon>Pseudomonadota</taxon>
        <taxon>Betaproteobacteria</taxon>
        <taxon>Burkholderiales</taxon>
        <taxon>Burkholderiaceae</taxon>
        <taxon>Burkholderia</taxon>
        <taxon>Burkholderia cepacia complex</taxon>
    </lineage>
</organism>
<feature type="transmembrane region" description="Helical" evidence="2">
    <location>
        <begin position="124"/>
        <end position="145"/>
    </location>
</feature>
<dbReference type="SMART" id="SM00978">
    <property type="entry name" value="Tim44"/>
    <property type="match status" value="1"/>
</dbReference>
<dbReference type="InterPro" id="IPR032710">
    <property type="entry name" value="NTF2-like_dom_sf"/>
</dbReference>
<evidence type="ECO:0000256" key="2">
    <source>
        <dbReference type="SAM" id="Phobius"/>
    </source>
</evidence>
<keyword evidence="2" id="KW-1133">Transmembrane helix</keyword>
<dbReference type="PANTHER" id="PTHR41542">
    <property type="entry name" value="BLL5807 PROTEIN"/>
    <property type="match status" value="1"/>
</dbReference>
<sequence length="344" mass="36201">MSESRSLFNRSKPSKPWARRVGTLLMVGLLTAGTFASLDAEARRMGGGRSIGRQNSTVTQRQATPPAQQSMQQAAPSQAQRANPAAPAPAAQPNRSRWLGPIAGLAAGLGIAALLSHFGLGEAFAGMMSNLIVIALLAMVGIWLVRKFMNRRRPQEPAYSVGGSASSSGGYSQSPSFQPGSTSNYSGSGSNYANEAQRVFGGGAPAAGAAAGAMAAAPLQLPAGFDADAFLRSAKVYFVRLQAAWDQGNLADIREFTTPEMFAEIKIDLDSRGNEANQTDVVQLDAELVAVEDRGIEQSASVRFHGLIRESANAPAEPFDEVWNLSKSGGQGWLLAGIQQLNAH</sequence>
<dbReference type="InterPro" id="IPR007379">
    <property type="entry name" value="Tim44-like_dom"/>
</dbReference>
<proteinExistence type="predicted"/>
<dbReference type="Proteomes" id="UP000494162">
    <property type="component" value="Unassembled WGS sequence"/>
</dbReference>
<feature type="transmembrane region" description="Helical" evidence="2">
    <location>
        <begin position="20"/>
        <end position="40"/>
    </location>
</feature>
<dbReference type="SUPFAM" id="SSF54427">
    <property type="entry name" value="NTF2-like"/>
    <property type="match status" value="1"/>
</dbReference>
<name>A0A6P2QAY6_9BURK</name>